<feature type="compositionally biased region" description="Polar residues" evidence="1">
    <location>
        <begin position="66"/>
        <end position="76"/>
    </location>
</feature>
<evidence type="ECO:0000256" key="1">
    <source>
        <dbReference type="SAM" id="MobiDB-lite"/>
    </source>
</evidence>
<feature type="non-terminal residue" evidence="2">
    <location>
        <position position="1"/>
    </location>
</feature>
<gene>
    <name evidence="2" type="ORF">Goshw_013223</name>
</gene>
<reference evidence="2 3" key="1">
    <citation type="journal article" date="2019" name="Genome Biol. Evol.">
        <title>Insights into the evolution of the New World diploid cottons (Gossypium, subgenus Houzingenia) based on genome sequencing.</title>
        <authorList>
            <person name="Grover C.E."/>
            <person name="Arick M.A. 2nd"/>
            <person name="Thrash A."/>
            <person name="Conover J.L."/>
            <person name="Sanders W.S."/>
            <person name="Peterson D.G."/>
            <person name="Frelichowski J.E."/>
            <person name="Scheffler J.A."/>
            <person name="Scheffler B.E."/>
            <person name="Wendel J.F."/>
        </authorList>
    </citation>
    <scope>NUCLEOTIDE SEQUENCE [LARGE SCALE GENOMIC DNA]</scope>
    <source>
        <strain evidence="2">1</strain>
        <tissue evidence="2">Leaf</tissue>
    </source>
</reference>
<keyword evidence="3" id="KW-1185">Reference proteome</keyword>
<feature type="compositionally biased region" description="Polar residues" evidence="1">
    <location>
        <begin position="1"/>
        <end position="17"/>
    </location>
</feature>
<accession>A0A7J9LMR4</accession>
<dbReference type="EMBL" id="JABFAF010000007">
    <property type="protein sequence ID" value="MBA0860024.1"/>
    <property type="molecule type" value="Genomic_DNA"/>
</dbReference>
<dbReference type="Proteomes" id="UP000593576">
    <property type="component" value="Unassembled WGS sequence"/>
</dbReference>
<protein>
    <submittedName>
        <fullName evidence="2">Uncharacterized protein</fullName>
    </submittedName>
</protein>
<dbReference type="AlphaFoldDB" id="A0A7J9LMR4"/>
<sequence length="88" mass="9325">TFKENSNPNKSVTSGNAVSVDEGKGNSGAKSRSDEGVLVCIARTARVSLLDSMNFMIELISTQLSKEVGKDSSSFDGKQLEEAGVLEQ</sequence>
<proteinExistence type="predicted"/>
<feature type="region of interest" description="Disordered" evidence="1">
    <location>
        <begin position="1"/>
        <end position="33"/>
    </location>
</feature>
<feature type="region of interest" description="Disordered" evidence="1">
    <location>
        <begin position="66"/>
        <end position="88"/>
    </location>
</feature>
<organism evidence="2 3">
    <name type="scientific">Gossypium schwendimanii</name>
    <name type="common">Cotton</name>
    <dbReference type="NCBI Taxonomy" id="34291"/>
    <lineage>
        <taxon>Eukaryota</taxon>
        <taxon>Viridiplantae</taxon>
        <taxon>Streptophyta</taxon>
        <taxon>Embryophyta</taxon>
        <taxon>Tracheophyta</taxon>
        <taxon>Spermatophyta</taxon>
        <taxon>Magnoliopsida</taxon>
        <taxon>eudicotyledons</taxon>
        <taxon>Gunneridae</taxon>
        <taxon>Pentapetalae</taxon>
        <taxon>rosids</taxon>
        <taxon>malvids</taxon>
        <taxon>Malvales</taxon>
        <taxon>Malvaceae</taxon>
        <taxon>Malvoideae</taxon>
        <taxon>Gossypium</taxon>
    </lineage>
</organism>
<comment type="caution">
    <text evidence="2">The sequence shown here is derived from an EMBL/GenBank/DDBJ whole genome shotgun (WGS) entry which is preliminary data.</text>
</comment>
<evidence type="ECO:0000313" key="2">
    <source>
        <dbReference type="EMBL" id="MBA0860024.1"/>
    </source>
</evidence>
<evidence type="ECO:0000313" key="3">
    <source>
        <dbReference type="Proteomes" id="UP000593576"/>
    </source>
</evidence>
<name>A0A7J9LMR4_GOSSC</name>